<keyword evidence="2" id="KW-1185">Reference proteome</keyword>
<dbReference type="Proteomes" id="UP000604825">
    <property type="component" value="Unassembled WGS sequence"/>
</dbReference>
<name>A0A811Q8H2_9POAL</name>
<dbReference type="OrthoDB" id="1898393at2759"/>
<proteinExistence type="predicted"/>
<evidence type="ECO:0000313" key="2">
    <source>
        <dbReference type="Proteomes" id="UP000604825"/>
    </source>
</evidence>
<sequence length="209" mass="23569">MPDLDSLSVGSPPAVAVVVGRWYVPFLFVKADGRRRINDQVRKCMFYKMTMEQSLEKIYSRENTHLDGTGSSSTKAAEIDVTATVRRFTALLGGTTVVQPGCPQTDSVAMWFRPAAAVAGTTVGGVGLDTVLWERMKWEMERGGRWVAADGNGDEERIERTERRNDSLGHWTKFGSYLLVERFVLWRMDGTVALTCEFRHTDKIRAKWE</sequence>
<evidence type="ECO:0000313" key="1">
    <source>
        <dbReference type="EMBL" id="CAD6252395.1"/>
    </source>
</evidence>
<organism evidence="1 2">
    <name type="scientific">Miscanthus lutarioriparius</name>
    <dbReference type="NCBI Taxonomy" id="422564"/>
    <lineage>
        <taxon>Eukaryota</taxon>
        <taxon>Viridiplantae</taxon>
        <taxon>Streptophyta</taxon>
        <taxon>Embryophyta</taxon>
        <taxon>Tracheophyta</taxon>
        <taxon>Spermatophyta</taxon>
        <taxon>Magnoliopsida</taxon>
        <taxon>Liliopsida</taxon>
        <taxon>Poales</taxon>
        <taxon>Poaceae</taxon>
        <taxon>PACMAD clade</taxon>
        <taxon>Panicoideae</taxon>
        <taxon>Andropogonodae</taxon>
        <taxon>Andropogoneae</taxon>
        <taxon>Saccharinae</taxon>
        <taxon>Miscanthus</taxon>
    </lineage>
</organism>
<comment type="caution">
    <text evidence="1">The sequence shown here is derived from an EMBL/GenBank/DDBJ whole genome shotgun (WGS) entry which is preliminary data.</text>
</comment>
<dbReference type="EMBL" id="CAJGYO010000009">
    <property type="protein sequence ID" value="CAD6252395.1"/>
    <property type="molecule type" value="Genomic_DNA"/>
</dbReference>
<gene>
    <name evidence="1" type="ORF">NCGR_LOCUS36047</name>
</gene>
<accession>A0A811Q8H2</accession>
<protein>
    <submittedName>
        <fullName evidence="1">Uncharacterized protein</fullName>
    </submittedName>
</protein>
<dbReference type="PANTHER" id="PTHR31050:SF15">
    <property type="entry name" value="OS08G0413200 PROTEIN"/>
    <property type="match status" value="1"/>
</dbReference>
<dbReference type="AlphaFoldDB" id="A0A811Q8H2"/>
<reference evidence="1" key="1">
    <citation type="submission" date="2020-10" db="EMBL/GenBank/DDBJ databases">
        <authorList>
            <person name="Han B."/>
            <person name="Lu T."/>
            <person name="Zhao Q."/>
            <person name="Huang X."/>
            <person name="Zhao Y."/>
        </authorList>
    </citation>
    <scope>NUCLEOTIDE SEQUENCE</scope>
</reference>
<dbReference type="PANTHER" id="PTHR31050">
    <property type="entry name" value="OS08G0413200 PROTEIN"/>
    <property type="match status" value="1"/>
</dbReference>